<dbReference type="InterPro" id="IPR009003">
    <property type="entry name" value="Peptidase_S1_PA"/>
</dbReference>
<keyword evidence="9" id="KW-1185">Reference proteome</keyword>
<keyword evidence="6 7" id="KW-0720">Serine protease</keyword>
<dbReference type="EMBL" id="FONA01000034">
    <property type="protein sequence ID" value="SFF07880.1"/>
    <property type="molecule type" value="Genomic_DNA"/>
</dbReference>
<proteinExistence type="inferred from homology"/>
<dbReference type="SUPFAM" id="SSF50494">
    <property type="entry name" value="Trypsin-like serine proteases"/>
    <property type="match status" value="1"/>
</dbReference>
<dbReference type="Pfam" id="PF10459">
    <property type="entry name" value="Peptidase_S46"/>
    <property type="match status" value="1"/>
</dbReference>
<dbReference type="InterPro" id="IPR019500">
    <property type="entry name" value="Pep_S46"/>
</dbReference>
<dbReference type="GO" id="GO:0070009">
    <property type="term" value="F:serine-type aminopeptidase activity"/>
    <property type="evidence" value="ECO:0007669"/>
    <property type="project" value="UniProtKB-UniRule"/>
</dbReference>
<protein>
    <recommendedName>
        <fullName evidence="7">Dipeptidyl-peptidase</fullName>
        <ecNumber evidence="7">3.4.14.-</ecNumber>
    </recommendedName>
</protein>
<keyword evidence="2 7" id="KW-0031">Aminopeptidase</keyword>
<dbReference type="STRING" id="385682.SAMN05444380_1345"/>
<keyword evidence="4" id="KW-0732">Signal</keyword>
<keyword evidence="3 7" id="KW-0645">Protease</keyword>
<evidence type="ECO:0000313" key="8">
    <source>
        <dbReference type="EMBL" id="SFF07880.1"/>
    </source>
</evidence>
<sequence>MLINMLTRVILLILLQTIIITTIHANEGMWLPWYLPQSKIDKMHQMGMKIPGDDIFGSQDSSLNWAIVSLDEGSCTGSFISTNGLLLTNHHCAYSDIQKHSTLGNDLLKNGYWAGSAESELPNPGKTATILVDAKDVTSIFLEALQNASGRIETENIIDSISKAILDTVSVSNGQQVEIKDFLYQNMFFVLVTQTFRDVRLVGAPPEDIAQFGGENDNWVWPRHSADFALYRVYCSPEGLPADYSPENVPYQPKRVLKISTQGINEGDFTMTLGFPGETQRYITSAGLIEAYDIINPVIADVGKIKQSIWEKNMKNSPILGIQYADKYATSANFQKYAIGQNECIKKLNLIQLRREAEKGMLTRQISDEQQAFREALKASNILYLMRKNLTKTTVITLESLIQGAEISSLVLESLRLFALMNEDFSASQPIEEEIDRLKAWSEDFFENYSLNVDREIFTKMLHYYQSHLEDSFRVDKKYLFKGASGPEDLAEKIYSQSHFADKTKFYALLKSPSPEKFLKDPAFNFYYTLLQEFGPIYSMFNKMEEQINYSMHLYVNLLITTDTLEQIYPDANSTLRLSFGKIKSYSPKDGIVYAPFSTMNGMFEKINSGESQYRTQTNLDSLFQSVGEKTNFPLCFITDNDITGGNSGSPVLNKQGEIVGLAFDGNWEGMGSDISYSADLQRCINVDIRYILFLINKLSNNPQLLSEINIVKSHQTLYQSSSS</sequence>
<comment type="function">
    <text evidence="7">Catalyzes the removal of dipeptides from the N-terminus of oligopeptides.</text>
</comment>
<dbReference type="GO" id="GO:0006508">
    <property type="term" value="P:proteolysis"/>
    <property type="evidence" value="ECO:0007669"/>
    <property type="project" value="UniProtKB-KW"/>
</dbReference>
<evidence type="ECO:0000313" key="9">
    <source>
        <dbReference type="Proteomes" id="UP000181976"/>
    </source>
</evidence>
<dbReference type="AlphaFoldDB" id="A0A1I2FT87"/>
<dbReference type="EC" id="3.4.14.-" evidence="7"/>
<dbReference type="GO" id="GO:0008239">
    <property type="term" value="F:dipeptidyl-peptidase activity"/>
    <property type="evidence" value="ECO:0007669"/>
    <property type="project" value="UniProtKB-UniRule"/>
</dbReference>
<keyword evidence="5 7" id="KW-0378">Hydrolase</keyword>
<evidence type="ECO:0000256" key="2">
    <source>
        <dbReference type="ARBA" id="ARBA00022438"/>
    </source>
</evidence>
<dbReference type="PANTHER" id="PTHR38469">
    <property type="entry name" value="PERIPLASMIC PEPTIDASE SUBFAMILY S1B"/>
    <property type="match status" value="1"/>
</dbReference>
<evidence type="ECO:0000256" key="1">
    <source>
        <dbReference type="ARBA" id="ARBA00010491"/>
    </source>
</evidence>
<gene>
    <name evidence="8" type="ORF">SAMN05444380_1345</name>
</gene>
<accession>A0A1I2FT87</accession>
<evidence type="ECO:0000256" key="3">
    <source>
        <dbReference type="ARBA" id="ARBA00022670"/>
    </source>
</evidence>
<dbReference type="PANTHER" id="PTHR38469:SF1">
    <property type="entry name" value="PERIPLASMIC PEPTIDASE SUBFAMILY S1B"/>
    <property type="match status" value="1"/>
</dbReference>
<dbReference type="InterPro" id="IPR043504">
    <property type="entry name" value="Peptidase_S1_PA_chymotrypsin"/>
</dbReference>
<dbReference type="eggNOG" id="COG3591">
    <property type="taxonomic scope" value="Bacteria"/>
</dbReference>
<dbReference type="GO" id="GO:0043171">
    <property type="term" value="P:peptide catabolic process"/>
    <property type="evidence" value="ECO:0007669"/>
    <property type="project" value="UniProtKB-UniRule"/>
</dbReference>
<evidence type="ECO:0000256" key="6">
    <source>
        <dbReference type="ARBA" id="ARBA00022825"/>
    </source>
</evidence>
<evidence type="ECO:0000256" key="4">
    <source>
        <dbReference type="ARBA" id="ARBA00022729"/>
    </source>
</evidence>
<evidence type="ECO:0000256" key="7">
    <source>
        <dbReference type="RuleBase" id="RU366067"/>
    </source>
</evidence>
<dbReference type="InParanoid" id="A0A1I2FT87"/>
<dbReference type="Proteomes" id="UP000181976">
    <property type="component" value="Unassembled WGS sequence"/>
</dbReference>
<evidence type="ECO:0000256" key="5">
    <source>
        <dbReference type="ARBA" id="ARBA00022801"/>
    </source>
</evidence>
<comment type="similarity">
    <text evidence="1 7">Belongs to the peptidase S46 family.</text>
</comment>
<name>A0A1I2FT87_9BACT</name>
<dbReference type="Gene3D" id="2.40.10.10">
    <property type="entry name" value="Trypsin-like serine proteases"/>
    <property type="match status" value="1"/>
</dbReference>
<reference evidence="8 9" key="1">
    <citation type="submission" date="2016-10" db="EMBL/GenBank/DDBJ databases">
        <authorList>
            <person name="de Groot N.N."/>
        </authorList>
    </citation>
    <scope>NUCLEOTIDE SEQUENCE [LARGE SCALE GENOMIC DNA]</scope>
    <source>
        <strain evidence="8 9">DSM 19012</strain>
    </source>
</reference>
<organism evidence="8 9">
    <name type="scientific">Thermophagus xiamenensis</name>
    <dbReference type="NCBI Taxonomy" id="385682"/>
    <lineage>
        <taxon>Bacteria</taxon>
        <taxon>Pseudomonadati</taxon>
        <taxon>Bacteroidota</taxon>
        <taxon>Bacteroidia</taxon>
        <taxon>Marinilabiliales</taxon>
        <taxon>Marinilabiliaceae</taxon>
        <taxon>Thermophagus</taxon>
    </lineage>
</organism>